<dbReference type="InterPro" id="IPR001806">
    <property type="entry name" value="Small_GTPase"/>
</dbReference>
<comment type="caution">
    <text evidence="5">The sequence shown here is derived from an EMBL/GenBank/DDBJ whole genome shotgun (WGS) entry which is preliminary data.</text>
</comment>
<feature type="compositionally biased region" description="Polar residues" evidence="4">
    <location>
        <begin position="489"/>
        <end position="510"/>
    </location>
</feature>
<dbReference type="GO" id="GO:0012505">
    <property type="term" value="C:endomembrane system"/>
    <property type="evidence" value="ECO:0007669"/>
    <property type="project" value="UniProtKB-SubCell"/>
</dbReference>
<evidence type="ECO:0000256" key="1">
    <source>
        <dbReference type="ARBA" id="ARBA00022741"/>
    </source>
</evidence>
<dbReference type="InterPro" id="IPR050227">
    <property type="entry name" value="Rab"/>
</dbReference>
<evidence type="ECO:0000256" key="3">
    <source>
        <dbReference type="ARBA" id="ARBA00046278"/>
    </source>
</evidence>
<dbReference type="Proteomes" id="UP000750334">
    <property type="component" value="Unassembled WGS sequence"/>
</dbReference>
<dbReference type="Gene3D" id="3.40.50.300">
    <property type="entry name" value="P-loop containing nucleotide triphosphate hydrolases"/>
    <property type="match status" value="1"/>
</dbReference>
<organism evidence="5 6">
    <name type="scientific">Maudiozyma exigua</name>
    <name type="common">Yeast</name>
    <name type="synonym">Kazachstania exigua</name>
    <dbReference type="NCBI Taxonomy" id="34358"/>
    <lineage>
        <taxon>Eukaryota</taxon>
        <taxon>Fungi</taxon>
        <taxon>Dikarya</taxon>
        <taxon>Ascomycota</taxon>
        <taxon>Saccharomycotina</taxon>
        <taxon>Saccharomycetes</taxon>
        <taxon>Saccharomycetales</taxon>
        <taxon>Saccharomycetaceae</taxon>
        <taxon>Maudiozyma</taxon>
    </lineage>
</organism>
<evidence type="ECO:0000313" key="6">
    <source>
        <dbReference type="Proteomes" id="UP000750334"/>
    </source>
</evidence>
<evidence type="ECO:0008006" key="7">
    <source>
        <dbReference type="Google" id="ProtNLM"/>
    </source>
</evidence>
<sequence>MTNARKRYSLNFQPSMMMGTPPLSSSSNSSIRRTISGANRDSGVILQKLGELSFNSSNSGILNANTSMSQSVIPTDIDPTTISNCKILLIGDSNVGKTATILSYCDELLTKLQWRKQNEKVMKLTNYSQPNIEQKKPGLTSNTSQQLGLIQRKRQVLLSTDKTANKKKRYSLSDFEELAKRRSLLFQKDGSSLLSPRQTPIETFQTLESDISSLTFNDISEKSEEDQGDDDDNEFVIHTRATIGVDIKTRLLNIDNRYFNCIMWDTAGQERFQNAIIPSLYKNCNGILLTYDICDFESFQHCFTHWLPEALKNMSSKDLNKARFYLIGNKLDLYQDRQVKHEDVLKYTAHAETEHGITIFGNFEVSCKWAQSIEPTFNRIILDLIEHYCYEDNHAMIETSPQKPILQSFQSPLSSLSPVPPAPPSPLLSLMNDLHHRSPQGSPAKSFTTYPLYLSSDDGESQDDDDLSVYSASSHRSEDGMLSQRKTQRQTIDLTKPTGTPEATNVSCCT</sequence>
<dbReference type="CDD" id="cd00154">
    <property type="entry name" value="Rab"/>
    <property type="match status" value="1"/>
</dbReference>
<proteinExistence type="predicted"/>
<dbReference type="InterPro" id="IPR027417">
    <property type="entry name" value="P-loop_NTPase"/>
</dbReference>
<protein>
    <recommendedName>
        <fullName evidence="7">GTP-binding protein YPT11</fullName>
    </recommendedName>
</protein>
<name>A0A9P7BD61_MAUEX</name>
<keyword evidence="6" id="KW-1185">Reference proteome</keyword>
<dbReference type="SMART" id="SM00175">
    <property type="entry name" value="RAB"/>
    <property type="match status" value="1"/>
</dbReference>
<evidence type="ECO:0000313" key="5">
    <source>
        <dbReference type="EMBL" id="KAG0672219.1"/>
    </source>
</evidence>
<dbReference type="SMART" id="SM00173">
    <property type="entry name" value="RAS"/>
    <property type="match status" value="1"/>
</dbReference>
<dbReference type="SUPFAM" id="SSF52540">
    <property type="entry name" value="P-loop containing nucleoside triphosphate hydrolases"/>
    <property type="match status" value="1"/>
</dbReference>
<dbReference type="PANTHER" id="PTHR47977">
    <property type="entry name" value="RAS-RELATED PROTEIN RAB"/>
    <property type="match status" value="1"/>
</dbReference>
<feature type="compositionally biased region" description="Polar residues" evidence="4">
    <location>
        <begin position="439"/>
        <end position="449"/>
    </location>
</feature>
<comment type="subcellular location">
    <subcellularLocation>
        <location evidence="3">Endomembrane system</location>
        <topology evidence="3">Lipid-anchor</topology>
        <orientation evidence="3">Cytoplasmic side</orientation>
    </subcellularLocation>
</comment>
<dbReference type="EMBL" id="PUHR01000004">
    <property type="protein sequence ID" value="KAG0672219.1"/>
    <property type="molecule type" value="Genomic_DNA"/>
</dbReference>
<reference evidence="5 6" key="1">
    <citation type="submission" date="2020-11" db="EMBL/GenBank/DDBJ databases">
        <title>Kefir isolates.</title>
        <authorList>
            <person name="Marcisauskas S."/>
            <person name="Kim Y."/>
            <person name="Blasche S."/>
        </authorList>
    </citation>
    <scope>NUCLEOTIDE SEQUENCE [LARGE SCALE GENOMIC DNA]</scope>
    <source>
        <strain evidence="5 6">OG2</strain>
    </source>
</reference>
<evidence type="ECO:0000256" key="2">
    <source>
        <dbReference type="ARBA" id="ARBA00023134"/>
    </source>
</evidence>
<dbReference type="GO" id="GO:0003924">
    <property type="term" value="F:GTPase activity"/>
    <property type="evidence" value="ECO:0007669"/>
    <property type="project" value="InterPro"/>
</dbReference>
<gene>
    <name evidence="5" type="ORF">C6P45_003694</name>
</gene>
<dbReference type="OrthoDB" id="9989112at2759"/>
<dbReference type="Pfam" id="PF00071">
    <property type="entry name" value="Ras"/>
    <property type="match status" value="1"/>
</dbReference>
<evidence type="ECO:0000256" key="4">
    <source>
        <dbReference type="SAM" id="MobiDB-lite"/>
    </source>
</evidence>
<dbReference type="PROSITE" id="PS51419">
    <property type="entry name" value="RAB"/>
    <property type="match status" value="1"/>
</dbReference>
<dbReference type="GO" id="GO:0005525">
    <property type="term" value="F:GTP binding"/>
    <property type="evidence" value="ECO:0007669"/>
    <property type="project" value="UniProtKB-KW"/>
</dbReference>
<keyword evidence="2" id="KW-0342">GTP-binding</keyword>
<feature type="region of interest" description="Disordered" evidence="4">
    <location>
        <begin position="411"/>
        <end position="510"/>
    </location>
</feature>
<dbReference type="AlphaFoldDB" id="A0A9P7BD61"/>
<feature type="compositionally biased region" description="Acidic residues" evidence="4">
    <location>
        <begin position="457"/>
        <end position="467"/>
    </location>
</feature>
<accession>A0A9P7BD61</accession>
<dbReference type="SMART" id="SM00174">
    <property type="entry name" value="RHO"/>
    <property type="match status" value="1"/>
</dbReference>
<keyword evidence="1" id="KW-0547">Nucleotide-binding</keyword>